<evidence type="ECO:0000256" key="1">
    <source>
        <dbReference type="SAM" id="Phobius"/>
    </source>
</evidence>
<keyword evidence="2" id="KW-0732">Signal</keyword>
<proteinExistence type="predicted"/>
<gene>
    <name evidence="4" type="ORF">GDO81_018174</name>
</gene>
<evidence type="ECO:0000313" key="5">
    <source>
        <dbReference type="Proteomes" id="UP000824782"/>
    </source>
</evidence>
<dbReference type="EMBL" id="WNYA01000009">
    <property type="protein sequence ID" value="KAG8556692.1"/>
    <property type="molecule type" value="Genomic_DNA"/>
</dbReference>
<comment type="caution">
    <text evidence="4">The sequence shown here is derived from an EMBL/GenBank/DDBJ whole genome shotgun (WGS) entry which is preliminary data.</text>
</comment>
<feature type="domain" description="Shisa N-terminal" evidence="3">
    <location>
        <begin position="23"/>
        <end position="68"/>
    </location>
</feature>
<dbReference type="Proteomes" id="UP000824782">
    <property type="component" value="Unassembled WGS sequence"/>
</dbReference>
<keyword evidence="5" id="KW-1185">Reference proteome</keyword>
<organism evidence="4 5">
    <name type="scientific">Engystomops pustulosus</name>
    <name type="common">Tungara frog</name>
    <name type="synonym">Physalaemus pustulosus</name>
    <dbReference type="NCBI Taxonomy" id="76066"/>
    <lineage>
        <taxon>Eukaryota</taxon>
        <taxon>Metazoa</taxon>
        <taxon>Chordata</taxon>
        <taxon>Craniata</taxon>
        <taxon>Vertebrata</taxon>
        <taxon>Euteleostomi</taxon>
        <taxon>Amphibia</taxon>
        <taxon>Batrachia</taxon>
        <taxon>Anura</taxon>
        <taxon>Neobatrachia</taxon>
        <taxon>Hyloidea</taxon>
        <taxon>Leptodactylidae</taxon>
        <taxon>Leiuperinae</taxon>
        <taxon>Engystomops</taxon>
    </lineage>
</organism>
<dbReference type="Pfam" id="PF13908">
    <property type="entry name" value="Shisa_N"/>
    <property type="match status" value="1"/>
</dbReference>
<protein>
    <recommendedName>
        <fullName evidence="3">Shisa N-terminal domain-containing protein</fullName>
    </recommendedName>
</protein>
<sequence>MQKADGIMLVAALCLVCMPLVFGDDCAPYVGSDFSPHQGQTCVLSFCSGTCTNRYCSIIPGMQLDQSQFMCIVNNLYFVVGCGIVIFLLVVVGIIACCCKTLCACFGLCCPGRSQPVVTSRMAVTNVVRHPPVVQIPFSTPATGYMPVANQPMYAGPCPPPYPGEATGYTSYPTK</sequence>
<evidence type="ECO:0000259" key="3">
    <source>
        <dbReference type="Pfam" id="PF13908"/>
    </source>
</evidence>
<feature type="transmembrane region" description="Helical" evidence="1">
    <location>
        <begin position="76"/>
        <end position="98"/>
    </location>
</feature>
<dbReference type="EMBL" id="WNYA01000009">
    <property type="protein sequence ID" value="KAG8556693.1"/>
    <property type="molecule type" value="Genomic_DNA"/>
</dbReference>
<feature type="chain" id="PRO_5044715579" description="Shisa N-terminal domain-containing protein" evidence="2">
    <location>
        <begin position="24"/>
        <end position="175"/>
    </location>
</feature>
<accession>A0AAV7AF39</accession>
<name>A0AAV7AF39_ENGPU</name>
<dbReference type="EMBL" id="WNYA01000009">
    <property type="protein sequence ID" value="KAG8556694.1"/>
    <property type="molecule type" value="Genomic_DNA"/>
</dbReference>
<dbReference type="AlphaFoldDB" id="A0AAV7AF39"/>
<keyword evidence="1" id="KW-0812">Transmembrane</keyword>
<evidence type="ECO:0000313" key="4">
    <source>
        <dbReference type="EMBL" id="KAG8556693.1"/>
    </source>
</evidence>
<keyword evidence="1" id="KW-0472">Membrane</keyword>
<dbReference type="InterPro" id="IPR053891">
    <property type="entry name" value="Shisa_N"/>
</dbReference>
<evidence type="ECO:0000256" key="2">
    <source>
        <dbReference type="SAM" id="SignalP"/>
    </source>
</evidence>
<keyword evidence="1" id="KW-1133">Transmembrane helix</keyword>
<reference evidence="4" key="1">
    <citation type="thesis" date="2020" institute="ProQuest LLC" country="789 East Eisenhower Parkway, Ann Arbor, MI, USA">
        <title>Comparative Genomics and Chromosome Evolution.</title>
        <authorList>
            <person name="Mudd A.B."/>
        </authorList>
    </citation>
    <scope>NUCLEOTIDE SEQUENCE</scope>
    <source>
        <strain evidence="4">237g6f4</strain>
        <tissue evidence="4">Blood</tissue>
    </source>
</reference>
<feature type="signal peptide" evidence="2">
    <location>
        <begin position="1"/>
        <end position="23"/>
    </location>
</feature>